<dbReference type="RefSeq" id="WP_249300688.1">
    <property type="nucleotide sequence ID" value="NZ_CP060634.1"/>
</dbReference>
<feature type="domain" description="Transcription regulator PadR N-terminal" evidence="1">
    <location>
        <begin position="23"/>
        <end position="87"/>
    </location>
</feature>
<dbReference type="InterPro" id="IPR036388">
    <property type="entry name" value="WH-like_DNA-bd_sf"/>
</dbReference>
<protein>
    <submittedName>
        <fullName evidence="2">Helix-turn-helix transcriptional regulator</fullName>
    </submittedName>
</protein>
<dbReference type="AlphaFoldDB" id="A0A7G9G0P1"/>
<dbReference type="SUPFAM" id="SSF46785">
    <property type="entry name" value="Winged helix' DNA-binding domain"/>
    <property type="match status" value="1"/>
</dbReference>
<dbReference type="InterPro" id="IPR052509">
    <property type="entry name" value="Metal_resp_DNA-bind_regulator"/>
</dbReference>
<name>A0A7G9G0P1_9FIRM</name>
<dbReference type="InterPro" id="IPR005149">
    <property type="entry name" value="Tscrpt_reg_PadR_N"/>
</dbReference>
<sequence length="116" mass="13150">MTEALLKKYRPMTETTYYTLLAVTEPRHGYAIMQFVSRLTEGRIRLGTGTLYTMTGRLMEDGLIDIVSQQNGKKTYQITETGREVLRLETERLEYQLGNGLEILGKGEPKDGSGQE</sequence>
<reference evidence="2 3" key="1">
    <citation type="submission" date="2020-08" db="EMBL/GenBank/DDBJ databases">
        <authorList>
            <person name="Liu C."/>
            <person name="Sun Q."/>
        </authorList>
    </citation>
    <scope>NUCLEOTIDE SEQUENCE [LARGE SCALE GENOMIC DNA]</scope>
    <source>
        <strain evidence="2 3">NSJ-38</strain>
    </source>
</reference>
<evidence type="ECO:0000259" key="1">
    <source>
        <dbReference type="Pfam" id="PF03551"/>
    </source>
</evidence>
<keyword evidence="3" id="KW-1185">Reference proteome</keyword>
<proteinExistence type="predicted"/>
<dbReference type="InterPro" id="IPR036390">
    <property type="entry name" value="WH_DNA-bd_sf"/>
</dbReference>
<accession>A0A7G9G0P1</accession>
<dbReference type="Pfam" id="PF03551">
    <property type="entry name" value="PadR"/>
    <property type="match status" value="1"/>
</dbReference>
<dbReference type="PANTHER" id="PTHR33169:SF13">
    <property type="entry name" value="PADR-FAMILY TRANSCRIPTIONAL REGULATOR"/>
    <property type="match status" value="1"/>
</dbReference>
<evidence type="ECO:0000313" key="3">
    <source>
        <dbReference type="Proteomes" id="UP000515823"/>
    </source>
</evidence>
<dbReference type="EMBL" id="CP060634">
    <property type="protein sequence ID" value="QNM04373.1"/>
    <property type="molecule type" value="Genomic_DNA"/>
</dbReference>
<gene>
    <name evidence="2" type="ORF">H9Q78_07670</name>
</gene>
<dbReference type="Gene3D" id="1.10.10.10">
    <property type="entry name" value="Winged helix-like DNA-binding domain superfamily/Winged helix DNA-binding domain"/>
    <property type="match status" value="1"/>
</dbReference>
<evidence type="ECO:0000313" key="2">
    <source>
        <dbReference type="EMBL" id="QNM04373.1"/>
    </source>
</evidence>
<organism evidence="2 3">
    <name type="scientific">Qiania dongpingensis</name>
    <dbReference type="NCBI Taxonomy" id="2763669"/>
    <lineage>
        <taxon>Bacteria</taxon>
        <taxon>Bacillati</taxon>
        <taxon>Bacillota</taxon>
        <taxon>Clostridia</taxon>
        <taxon>Lachnospirales</taxon>
        <taxon>Lachnospiraceae</taxon>
        <taxon>Qiania</taxon>
    </lineage>
</organism>
<dbReference type="Proteomes" id="UP000515823">
    <property type="component" value="Chromosome"/>
</dbReference>
<dbReference type="KEGG" id="qdo:H9Q78_07670"/>
<dbReference type="PANTHER" id="PTHR33169">
    <property type="entry name" value="PADR-FAMILY TRANSCRIPTIONAL REGULATOR"/>
    <property type="match status" value="1"/>
</dbReference>